<evidence type="ECO:0000259" key="5">
    <source>
        <dbReference type="PROSITE" id="PS50106"/>
    </source>
</evidence>
<keyword evidence="7" id="KW-1185">Reference proteome</keyword>
<evidence type="ECO:0000313" key="7">
    <source>
        <dbReference type="Proteomes" id="UP001321786"/>
    </source>
</evidence>
<dbReference type="InterPro" id="IPR043504">
    <property type="entry name" value="Peptidase_S1_PA_chymotrypsin"/>
</dbReference>
<dbReference type="EMBL" id="AP028654">
    <property type="protein sequence ID" value="BEP29289.1"/>
    <property type="molecule type" value="Genomic_DNA"/>
</dbReference>
<protein>
    <submittedName>
        <fullName evidence="6">Trypsin-like peptidase domain-containing protein</fullName>
    </submittedName>
</protein>
<dbReference type="AlphaFoldDB" id="A0AAU9E3X3"/>
<organism evidence="6 7">
    <name type="scientific">Helicovermis profundi</name>
    <dbReference type="NCBI Taxonomy" id="3065157"/>
    <lineage>
        <taxon>Bacteria</taxon>
        <taxon>Bacillati</taxon>
        <taxon>Bacillota</taxon>
        <taxon>Clostridia</taxon>
        <taxon>Helicovermis</taxon>
    </lineage>
</organism>
<dbReference type="Gene3D" id="2.30.42.10">
    <property type="match status" value="1"/>
</dbReference>
<keyword evidence="2" id="KW-0645">Protease</keyword>
<keyword evidence="4" id="KW-0812">Transmembrane</keyword>
<keyword evidence="4" id="KW-1133">Transmembrane helix</keyword>
<dbReference type="GO" id="GO:0006508">
    <property type="term" value="P:proteolysis"/>
    <property type="evidence" value="ECO:0007669"/>
    <property type="project" value="UniProtKB-KW"/>
</dbReference>
<dbReference type="KEGG" id="hprf:HLPR_16200"/>
<keyword evidence="4" id="KW-0472">Membrane</keyword>
<dbReference type="InterPro" id="IPR051201">
    <property type="entry name" value="Chloro_Bact_Ser_Proteases"/>
</dbReference>
<evidence type="ECO:0000256" key="3">
    <source>
        <dbReference type="ARBA" id="ARBA00022801"/>
    </source>
</evidence>
<dbReference type="InterPro" id="IPR001940">
    <property type="entry name" value="Peptidase_S1C"/>
</dbReference>
<reference evidence="6 7" key="1">
    <citation type="submission" date="2023-08" db="EMBL/GenBank/DDBJ databases">
        <title>Helicovermis profunda gen. nov., sp. nov., a novel mesophilic, fermentative bacterium within the Bacillota from a deep-sea hydrothermal vent chimney.</title>
        <authorList>
            <person name="Miyazaki U."/>
            <person name="Mizutani D."/>
            <person name="Hashimoto Y."/>
            <person name="Tame A."/>
            <person name="Sawayama S."/>
            <person name="Miyazaki J."/>
            <person name="Takai K."/>
            <person name="Nakagawa S."/>
        </authorList>
    </citation>
    <scope>NUCLEOTIDE SEQUENCE [LARGE SCALE GENOMIC DNA]</scope>
    <source>
        <strain evidence="6 7">S502</strain>
    </source>
</reference>
<dbReference type="PRINTS" id="PR00834">
    <property type="entry name" value="PROTEASES2C"/>
</dbReference>
<dbReference type="Pfam" id="PF13180">
    <property type="entry name" value="PDZ_2"/>
    <property type="match status" value="1"/>
</dbReference>
<comment type="similarity">
    <text evidence="1">Belongs to the peptidase S1C family.</text>
</comment>
<name>A0AAU9E3X3_9FIRM</name>
<dbReference type="InterPro" id="IPR001478">
    <property type="entry name" value="PDZ"/>
</dbReference>
<dbReference type="InterPro" id="IPR036034">
    <property type="entry name" value="PDZ_sf"/>
</dbReference>
<dbReference type="PANTHER" id="PTHR43343">
    <property type="entry name" value="PEPTIDASE S12"/>
    <property type="match status" value="1"/>
</dbReference>
<dbReference type="PROSITE" id="PS50106">
    <property type="entry name" value="PDZ"/>
    <property type="match status" value="1"/>
</dbReference>
<dbReference type="SUPFAM" id="SSF50156">
    <property type="entry name" value="PDZ domain-like"/>
    <property type="match status" value="1"/>
</dbReference>
<dbReference type="PANTHER" id="PTHR43343:SF3">
    <property type="entry name" value="PROTEASE DO-LIKE 8, CHLOROPLASTIC"/>
    <property type="match status" value="1"/>
</dbReference>
<dbReference type="Proteomes" id="UP001321786">
    <property type="component" value="Chromosome"/>
</dbReference>
<evidence type="ECO:0000256" key="1">
    <source>
        <dbReference type="ARBA" id="ARBA00010541"/>
    </source>
</evidence>
<sequence>MINEENKNTDLNDNMNENENGIINDKENIEEIVLDDSNQNIEATSSIEANKSTSGPINNYNLNQDIKTESKIINKKEHKKRNPLTFRQIMSLVLVAFLFGGIGTGVGIGSINHYYRNDLMPAYYTSSSNSAEKVNTSYTDSKNEVTNVVDKVGSSVVAITNKVYYKDYFNNTRMSKDAGSGIIFRIDNDYVYILTNNHVVANSNQLIAEISKGEMVDAKIVGADESTDLAVIKVKKSDIKAETLSLIKPLILGDSDNIKVGETAIAMGNPLGYNNTVTVGVISALNRELKGSNSLSLIQTDAAINPGNSGGPLLNSKGEVIGINSVKIAETSVEGIGFAIPINSAKPIIKELLENGYISRPYIGIYGKDIDKNASETYEVPIGVFVYDVIEGSGAARAGLKKGDIIISLDDNRINTMDDLLNVMKNYKVGDEVNLKIVRDSKDKMVLKVKLGDKNKVPTQKN</sequence>
<dbReference type="SMART" id="SM00228">
    <property type="entry name" value="PDZ"/>
    <property type="match status" value="1"/>
</dbReference>
<dbReference type="GO" id="GO:0004252">
    <property type="term" value="F:serine-type endopeptidase activity"/>
    <property type="evidence" value="ECO:0007669"/>
    <property type="project" value="InterPro"/>
</dbReference>
<dbReference type="Gene3D" id="2.40.10.10">
    <property type="entry name" value="Trypsin-like serine proteases"/>
    <property type="match status" value="2"/>
</dbReference>
<dbReference type="Pfam" id="PF13365">
    <property type="entry name" value="Trypsin_2"/>
    <property type="match status" value="1"/>
</dbReference>
<evidence type="ECO:0000313" key="6">
    <source>
        <dbReference type="EMBL" id="BEP29289.1"/>
    </source>
</evidence>
<feature type="domain" description="PDZ" evidence="5">
    <location>
        <begin position="364"/>
        <end position="441"/>
    </location>
</feature>
<accession>A0AAU9E3X3</accession>
<keyword evidence="3" id="KW-0378">Hydrolase</keyword>
<evidence type="ECO:0000256" key="4">
    <source>
        <dbReference type="SAM" id="Phobius"/>
    </source>
</evidence>
<dbReference type="SUPFAM" id="SSF50494">
    <property type="entry name" value="Trypsin-like serine proteases"/>
    <property type="match status" value="1"/>
</dbReference>
<proteinExistence type="inferred from homology"/>
<evidence type="ECO:0000256" key="2">
    <source>
        <dbReference type="ARBA" id="ARBA00022670"/>
    </source>
</evidence>
<dbReference type="InterPro" id="IPR009003">
    <property type="entry name" value="Peptidase_S1_PA"/>
</dbReference>
<dbReference type="RefSeq" id="WP_338534934.1">
    <property type="nucleotide sequence ID" value="NZ_AP028654.1"/>
</dbReference>
<feature type="transmembrane region" description="Helical" evidence="4">
    <location>
        <begin position="89"/>
        <end position="111"/>
    </location>
</feature>
<gene>
    <name evidence="6" type="ORF">HLPR_16200</name>
</gene>